<dbReference type="GO" id="GO:0006865">
    <property type="term" value="P:amino acid transport"/>
    <property type="evidence" value="ECO:0007669"/>
    <property type="project" value="UniProtKB-KW"/>
</dbReference>
<dbReference type="SUPFAM" id="SSF103473">
    <property type="entry name" value="MFS general substrate transporter"/>
    <property type="match status" value="1"/>
</dbReference>
<dbReference type="GO" id="GO:0016020">
    <property type="term" value="C:membrane"/>
    <property type="evidence" value="ECO:0007669"/>
    <property type="project" value="UniProtKB-SubCell"/>
</dbReference>
<feature type="transmembrane region" description="Helical" evidence="8">
    <location>
        <begin position="340"/>
        <end position="360"/>
    </location>
</feature>
<keyword evidence="6 8" id="KW-1133">Transmembrane helix</keyword>
<keyword evidence="5" id="KW-0029">Amino-acid transport</keyword>
<organism evidence="9 10">
    <name type="scientific">Seminavis robusta</name>
    <dbReference type="NCBI Taxonomy" id="568900"/>
    <lineage>
        <taxon>Eukaryota</taxon>
        <taxon>Sar</taxon>
        <taxon>Stramenopiles</taxon>
        <taxon>Ochrophyta</taxon>
        <taxon>Bacillariophyta</taxon>
        <taxon>Bacillariophyceae</taxon>
        <taxon>Bacillariophycidae</taxon>
        <taxon>Naviculales</taxon>
        <taxon>Naviculaceae</taxon>
        <taxon>Seminavis</taxon>
    </lineage>
</organism>
<protein>
    <submittedName>
        <fullName evidence="9">Major Facilitator Superfamily</fullName>
    </submittedName>
</protein>
<feature type="transmembrane region" description="Helical" evidence="8">
    <location>
        <begin position="145"/>
        <end position="165"/>
    </location>
</feature>
<evidence type="ECO:0000256" key="4">
    <source>
        <dbReference type="ARBA" id="ARBA00022692"/>
    </source>
</evidence>
<dbReference type="InterPro" id="IPR036259">
    <property type="entry name" value="MFS_trans_sf"/>
</dbReference>
<accession>A0A9N8E246</accession>
<feature type="transmembrane region" description="Helical" evidence="8">
    <location>
        <begin position="64"/>
        <end position="83"/>
    </location>
</feature>
<feature type="transmembrane region" description="Helical" evidence="8">
    <location>
        <begin position="422"/>
        <end position="440"/>
    </location>
</feature>
<feature type="transmembrane region" description="Helical" evidence="8">
    <location>
        <begin position="246"/>
        <end position="266"/>
    </location>
</feature>
<dbReference type="InterPro" id="IPR011701">
    <property type="entry name" value="MFS"/>
</dbReference>
<reference evidence="9" key="1">
    <citation type="submission" date="2020-06" db="EMBL/GenBank/DDBJ databases">
        <authorList>
            <consortium name="Plant Systems Biology data submission"/>
        </authorList>
    </citation>
    <scope>NUCLEOTIDE SEQUENCE</scope>
    <source>
        <strain evidence="9">D6</strain>
    </source>
</reference>
<keyword evidence="7 8" id="KW-0472">Membrane</keyword>
<comment type="similarity">
    <text evidence="2">Belongs to the SLC43A transporter (TC 2.A.1.44) family.</text>
</comment>
<evidence type="ECO:0000256" key="7">
    <source>
        <dbReference type="ARBA" id="ARBA00023136"/>
    </source>
</evidence>
<dbReference type="PANTHER" id="PTHR20772">
    <property type="entry name" value="PROTEIN FMP42"/>
    <property type="match status" value="1"/>
</dbReference>
<dbReference type="InterPro" id="IPR052599">
    <property type="entry name" value="SLC43A_AATransporter"/>
</dbReference>
<feature type="transmembrane region" description="Helical" evidence="8">
    <location>
        <begin position="177"/>
        <end position="200"/>
    </location>
</feature>
<evidence type="ECO:0000256" key="6">
    <source>
        <dbReference type="ARBA" id="ARBA00022989"/>
    </source>
</evidence>
<dbReference type="GO" id="GO:0022857">
    <property type="term" value="F:transmembrane transporter activity"/>
    <property type="evidence" value="ECO:0007669"/>
    <property type="project" value="InterPro"/>
</dbReference>
<evidence type="ECO:0000313" key="10">
    <source>
        <dbReference type="Proteomes" id="UP001153069"/>
    </source>
</evidence>
<evidence type="ECO:0000256" key="1">
    <source>
        <dbReference type="ARBA" id="ARBA00004141"/>
    </source>
</evidence>
<dbReference type="Pfam" id="PF07690">
    <property type="entry name" value="MFS_1"/>
    <property type="match status" value="1"/>
</dbReference>
<dbReference type="AlphaFoldDB" id="A0A9N8E246"/>
<dbReference type="Proteomes" id="UP001153069">
    <property type="component" value="Unassembled WGS sequence"/>
</dbReference>
<comment type="subcellular location">
    <subcellularLocation>
        <location evidence="1">Membrane</location>
        <topology evidence="1">Multi-pass membrane protein</topology>
    </subcellularLocation>
</comment>
<keyword evidence="10" id="KW-1185">Reference proteome</keyword>
<evidence type="ECO:0000256" key="2">
    <source>
        <dbReference type="ARBA" id="ARBA00006595"/>
    </source>
</evidence>
<keyword evidence="3" id="KW-0813">Transport</keyword>
<keyword evidence="4 8" id="KW-0812">Transmembrane</keyword>
<comment type="caution">
    <text evidence="9">The sequence shown here is derived from an EMBL/GenBank/DDBJ whole genome shotgun (WGS) entry which is preliminary data.</text>
</comment>
<proteinExistence type="inferred from homology"/>
<name>A0A9N8E246_9STRA</name>
<gene>
    <name evidence="9" type="ORF">SEMRO_575_G169430.1</name>
</gene>
<dbReference type="EMBL" id="CAICTM010000574">
    <property type="protein sequence ID" value="CAB9513172.1"/>
    <property type="molecule type" value="Genomic_DNA"/>
</dbReference>
<evidence type="ECO:0000256" key="3">
    <source>
        <dbReference type="ARBA" id="ARBA00022448"/>
    </source>
</evidence>
<feature type="transmembrane region" description="Helical" evidence="8">
    <location>
        <begin position="17"/>
        <end position="40"/>
    </location>
</feature>
<feature type="transmembrane region" description="Helical" evidence="8">
    <location>
        <begin position="372"/>
        <end position="397"/>
    </location>
</feature>
<evidence type="ECO:0000256" key="8">
    <source>
        <dbReference type="SAM" id="Phobius"/>
    </source>
</evidence>
<feature type="transmembrane region" description="Helical" evidence="8">
    <location>
        <begin position="90"/>
        <end position="108"/>
    </location>
</feature>
<dbReference type="PANTHER" id="PTHR20772:SF2">
    <property type="entry name" value="PROTEIN FMP42"/>
    <property type="match status" value="1"/>
</dbReference>
<feature type="transmembrane region" description="Helical" evidence="8">
    <location>
        <begin position="315"/>
        <end position="334"/>
    </location>
</feature>
<sequence length="484" mass="52336">MEETKSAPVPALYSTRVLLVVFGMIQITLAAGLIVGWPSIAGTMLVEPLESGGAGLSLDQTTQLYSLAAAVNYIAPLFLGLVLDYYGPRACSFLSNAIVAAGLAIFSMASSFPIYALGICLVAFGGPSVQQCLLHIGNMFAERRFFVMGMVAESITLSFAVFPLMDIAWENLPDGKGFRILFAGLSALVVVSAICSLLLWPDAPYEVPNEKEPAGEDEPLVKKPTAEANKDALKNGTFKEQVTSGVYIRLCIFFIVTSWWANFYIATVTTELGDQGIFGPEGQHSLTRWLSFLDAGAIVAAPLSGYLLDSVGFAPTAIITIALGVTQQVCLLIAGGNFVIMIFSFGTYAIYRAFLFPYFFATLSRKMGFRYFGFLSGISFCVSGLTQFTVAPVALVVEGDCHQIEGYVHIEGGVCEEGSWTAIHLVQIAFLLLLLLVPFFDIRSEQKDPKPITHHESTLSAFSKETIALSSRSIDYGAIQEEEP</sequence>
<evidence type="ECO:0000256" key="5">
    <source>
        <dbReference type="ARBA" id="ARBA00022970"/>
    </source>
</evidence>
<evidence type="ECO:0000313" key="9">
    <source>
        <dbReference type="EMBL" id="CAB9513172.1"/>
    </source>
</evidence>
<dbReference type="OrthoDB" id="330047at2759"/>
<feature type="transmembrane region" description="Helical" evidence="8">
    <location>
        <begin position="114"/>
        <end position="133"/>
    </location>
</feature>
<feature type="transmembrane region" description="Helical" evidence="8">
    <location>
        <begin position="286"/>
        <end position="308"/>
    </location>
</feature>
<dbReference type="Gene3D" id="1.20.1250.20">
    <property type="entry name" value="MFS general substrate transporter like domains"/>
    <property type="match status" value="1"/>
</dbReference>